<evidence type="ECO:0000256" key="2">
    <source>
        <dbReference type="ARBA" id="ARBA00022448"/>
    </source>
</evidence>
<evidence type="ECO:0000259" key="8">
    <source>
        <dbReference type="PROSITE" id="PS50928"/>
    </source>
</evidence>
<dbReference type="PROSITE" id="PS50928">
    <property type="entry name" value="ABC_TM1"/>
    <property type="match status" value="1"/>
</dbReference>
<feature type="transmembrane region" description="Helical" evidence="7">
    <location>
        <begin position="283"/>
        <end position="302"/>
    </location>
</feature>
<comment type="subcellular location">
    <subcellularLocation>
        <location evidence="1 7">Cell membrane</location>
        <topology evidence="1 7">Multi-pass membrane protein</topology>
    </subcellularLocation>
</comment>
<evidence type="ECO:0000256" key="1">
    <source>
        <dbReference type="ARBA" id="ARBA00004651"/>
    </source>
</evidence>
<keyword evidence="4 7" id="KW-0812">Transmembrane</keyword>
<keyword evidence="3" id="KW-1003">Cell membrane</keyword>
<dbReference type="InterPro" id="IPR000515">
    <property type="entry name" value="MetI-like"/>
</dbReference>
<proteinExistence type="inferred from homology"/>
<dbReference type="Pfam" id="PF00528">
    <property type="entry name" value="BPD_transp_1"/>
    <property type="match status" value="1"/>
</dbReference>
<feature type="transmembrane region" description="Helical" evidence="7">
    <location>
        <begin position="132"/>
        <end position="157"/>
    </location>
</feature>
<evidence type="ECO:0000256" key="3">
    <source>
        <dbReference type="ARBA" id="ARBA00022475"/>
    </source>
</evidence>
<keyword evidence="6 7" id="KW-0472">Membrane</keyword>
<feature type="transmembrane region" description="Helical" evidence="7">
    <location>
        <begin position="99"/>
        <end position="120"/>
    </location>
</feature>
<dbReference type="KEGG" id="sawl:NGM29_04845"/>
<evidence type="ECO:0000256" key="5">
    <source>
        <dbReference type="ARBA" id="ARBA00022989"/>
    </source>
</evidence>
<gene>
    <name evidence="9" type="ORF">NGM29_04845</name>
</gene>
<dbReference type="RefSeq" id="WP_254159301.1">
    <property type="nucleotide sequence ID" value="NZ_CP100355.1"/>
</dbReference>
<dbReference type="GO" id="GO:0055085">
    <property type="term" value="P:transmembrane transport"/>
    <property type="evidence" value="ECO:0007669"/>
    <property type="project" value="InterPro"/>
</dbReference>
<dbReference type="AlphaFoldDB" id="A0A9E7NCV3"/>
<evidence type="ECO:0000313" key="9">
    <source>
        <dbReference type="EMBL" id="UTF54605.1"/>
    </source>
</evidence>
<comment type="similarity">
    <text evidence="7">Belongs to the binding-protein-dependent transport system permease family.</text>
</comment>
<evidence type="ECO:0000256" key="7">
    <source>
        <dbReference type="RuleBase" id="RU363032"/>
    </source>
</evidence>
<feature type="transmembrane region" description="Helical" evidence="7">
    <location>
        <begin position="177"/>
        <end position="197"/>
    </location>
</feature>
<reference evidence="9" key="1">
    <citation type="submission" date="2022-06" db="EMBL/GenBank/DDBJ databases">
        <title>Diverse halophilic archaea isolated from saline environments.</title>
        <authorList>
            <person name="Cui H.-L."/>
        </authorList>
    </citation>
    <scope>NUCLEOTIDE SEQUENCE</scope>
    <source>
        <strain evidence="9">WLHS1</strain>
    </source>
</reference>
<accession>A0A9E7NCV3</accession>
<dbReference type="Gene3D" id="1.10.3720.10">
    <property type="entry name" value="MetI-like"/>
    <property type="match status" value="1"/>
</dbReference>
<organism evidence="9 10">
    <name type="scientific">Natronosalvus rutilus</name>
    <dbReference type="NCBI Taxonomy" id="2953753"/>
    <lineage>
        <taxon>Archaea</taxon>
        <taxon>Methanobacteriati</taxon>
        <taxon>Methanobacteriota</taxon>
        <taxon>Stenosarchaea group</taxon>
        <taxon>Halobacteria</taxon>
        <taxon>Halobacteriales</taxon>
        <taxon>Natrialbaceae</taxon>
        <taxon>Natronosalvus</taxon>
    </lineage>
</organism>
<evidence type="ECO:0000256" key="6">
    <source>
        <dbReference type="ARBA" id="ARBA00023136"/>
    </source>
</evidence>
<dbReference type="InterPro" id="IPR035906">
    <property type="entry name" value="MetI-like_sf"/>
</dbReference>
<dbReference type="Proteomes" id="UP001056855">
    <property type="component" value="Chromosome"/>
</dbReference>
<feature type="transmembrane region" description="Helical" evidence="7">
    <location>
        <begin position="236"/>
        <end position="263"/>
    </location>
</feature>
<name>A0A9E7NCV3_9EURY</name>
<keyword evidence="2 7" id="KW-0813">Transport</keyword>
<dbReference type="InterPro" id="IPR045621">
    <property type="entry name" value="BPD_transp_1_N"/>
</dbReference>
<keyword evidence="5 7" id="KW-1133">Transmembrane helix</keyword>
<dbReference type="PANTHER" id="PTHR43163:SF6">
    <property type="entry name" value="DIPEPTIDE TRANSPORT SYSTEM PERMEASE PROTEIN DPPB-RELATED"/>
    <property type="match status" value="1"/>
</dbReference>
<dbReference type="Pfam" id="PF19300">
    <property type="entry name" value="BPD_transp_1_N"/>
    <property type="match status" value="1"/>
</dbReference>
<dbReference type="SUPFAM" id="SSF161098">
    <property type="entry name" value="MetI-like"/>
    <property type="match status" value="1"/>
</dbReference>
<protein>
    <submittedName>
        <fullName evidence="9">ABC transporter permease</fullName>
    </submittedName>
</protein>
<dbReference type="GO" id="GO:0005886">
    <property type="term" value="C:plasma membrane"/>
    <property type="evidence" value="ECO:0007669"/>
    <property type="project" value="UniProtKB-SubCell"/>
</dbReference>
<evidence type="ECO:0000313" key="10">
    <source>
        <dbReference type="Proteomes" id="UP001056855"/>
    </source>
</evidence>
<evidence type="ECO:0000256" key="4">
    <source>
        <dbReference type="ARBA" id="ARBA00022692"/>
    </source>
</evidence>
<dbReference type="CDD" id="cd06261">
    <property type="entry name" value="TM_PBP2"/>
    <property type="match status" value="1"/>
</dbReference>
<sequence>MNFLRYVAVRTLQTVPVLAGVSAVVFLIVHAAPGDPVVNMLGIQATEENIEAVRAAHGLDQPLYIQYFSWLSNVLQGDFGRSLVQGRAVSDLIVSRLPATLFLAVSSMVVAILIAIPAGMVSAVRKGSKTDFAVTLGALSGISIPNFWLGLLLILFFATSIDLFPAGNYVSPMDDPVGALESVFLPAVTVGTAYAALLTRQTRSAVLENLRSDSVRMAKAKGLSARRIMTAHVLKGALLPVITVAGLQFGYLLSATVVVEQVFAWPGMGRLIWFAVLQQDYPAVQGAVLVVATLFVAINLLVDLTYGYLDPRVSAQ</sequence>
<dbReference type="PANTHER" id="PTHR43163">
    <property type="entry name" value="DIPEPTIDE TRANSPORT SYSTEM PERMEASE PROTEIN DPPB-RELATED"/>
    <property type="match status" value="1"/>
</dbReference>
<dbReference type="EMBL" id="CP100355">
    <property type="protein sequence ID" value="UTF54605.1"/>
    <property type="molecule type" value="Genomic_DNA"/>
</dbReference>
<dbReference type="GeneID" id="73289349"/>
<feature type="domain" description="ABC transmembrane type-1" evidence="8">
    <location>
        <begin position="97"/>
        <end position="306"/>
    </location>
</feature>
<feature type="transmembrane region" description="Helical" evidence="7">
    <location>
        <begin position="12"/>
        <end position="32"/>
    </location>
</feature>
<keyword evidence="10" id="KW-1185">Reference proteome</keyword>